<evidence type="ECO:0000256" key="1">
    <source>
        <dbReference type="ARBA" id="ARBA00022723"/>
    </source>
</evidence>
<dbReference type="GO" id="GO:0005509">
    <property type="term" value="F:calcium ion binding"/>
    <property type="evidence" value="ECO:0007669"/>
    <property type="project" value="InterPro"/>
</dbReference>
<dbReference type="OrthoDB" id="5470953at2"/>
<dbReference type="Pfam" id="PF13202">
    <property type="entry name" value="EF-hand_5"/>
    <property type="match status" value="4"/>
</dbReference>
<feature type="compositionally biased region" description="Basic and acidic residues" evidence="3">
    <location>
        <begin position="156"/>
        <end position="192"/>
    </location>
</feature>
<reference evidence="6 7" key="1">
    <citation type="submission" date="2016-10" db="EMBL/GenBank/DDBJ databases">
        <authorList>
            <person name="de Groot N.N."/>
        </authorList>
    </citation>
    <scope>NUCLEOTIDE SEQUENCE [LARGE SCALE GENOMIC DNA]</scope>
    <source>
        <strain evidence="6 7">DSM 26424</strain>
    </source>
</reference>
<keyword evidence="2" id="KW-0677">Repeat</keyword>
<dbReference type="InterPro" id="IPR011992">
    <property type="entry name" value="EF-hand-dom_pair"/>
</dbReference>
<evidence type="ECO:0000313" key="6">
    <source>
        <dbReference type="EMBL" id="SDI34075.1"/>
    </source>
</evidence>
<dbReference type="STRING" id="555512.SAMN04487993_1003232"/>
<dbReference type="EMBL" id="FNEJ01000003">
    <property type="protein sequence ID" value="SDI34075.1"/>
    <property type="molecule type" value="Genomic_DNA"/>
</dbReference>
<dbReference type="SMART" id="SM00054">
    <property type="entry name" value="EFh"/>
    <property type="match status" value="3"/>
</dbReference>
<proteinExistence type="predicted"/>
<name>A0A1G8JSE6_9RHOB</name>
<dbReference type="RefSeq" id="WP_089844492.1">
    <property type="nucleotide sequence ID" value="NZ_FNEJ01000003.1"/>
</dbReference>
<keyword evidence="1" id="KW-0479">Metal-binding</keyword>
<feature type="chain" id="PRO_5011712844" evidence="4">
    <location>
        <begin position="25"/>
        <end position="192"/>
    </location>
</feature>
<accession>A0A1G8JSE6</accession>
<feature type="signal peptide" evidence="4">
    <location>
        <begin position="1"/>
        <end position="24"/>
    </location>
</feature>
<feature type="domain" description="EF-hand" evidence="5">
    <location>
        <begin position="134"/>
        <end position="161"/>
    </location>
</feature>
<keyword evidence="7" id="KW-1185">Reference proteome</keyword>
<dbReference type="PROSITE" id="PS00018">
    <property type="entry name" value="EF_HAND_1"/>
    <property type="match status" value="3"/>
</dbReference>
<dbReference type="SUPFAM" id="SSF47473">
    <property type="entry name" value="EF-hand"/>
    <property type="match status" value="1"/>
</dbReference>
<feature type="domain" description="EF-hand" evidence="5">
    <location>
        <begin position="44"/>
        <end position="71"/>
    </location>
</feature>
<organism evidence="6 7">
    <name type="scientific">Salipiger marinus</name>
    <dbReference type="NCBI Taxonomy" id="555512"/>
    <lineage>
        <taxon>Bacteria</taxon>
        <taxon>Pseudomonadati</taxon>
        <taxon>Pseudomonadota</taxon>
        <taxon>Alphaproteobacteria</taxon>
        <taxon>Rhodobacterales</taxon>
        <taxon>Roseobacteraceae</taxon>
        <taxon>Salipiger</taxon>
    </lineage>
</organism>
<gene>
    <name evidence="6" type="ORF">SAMN04487993_1003232</name>
</gene>
<keyword evidence="4" id="KW-0732">Signal</keyword>
<evidence type="ECO:0000256" key="4">
    <source>
        <dbReference type="SAM" id="SignalP"/>
    </source>
</evidence>
<protein>
    <submittedName>
        <fullName evidence="6">Ca2+-binding protein, EF-hand superfamily</fullName>
    </submittedName>
</protein>
<evidence type="ECO:0000256" key="2">
    <source>
        <dbReference type="ARBA" id="ARBA00022737"/>
    </source>
</evidence>
<dbReference type="Gene3D" id="1.10.238.10">
    <property type="entry name" value="EF-hand"/>
    <property type="match status" value="2"/>
</dbReference>
<dbReference type="PROSITE" id="PS50222">
    <property type="entry name" value="EF_HAND_2"/>
    <property type="match status" value="2"/>
</dbReference>
<evidence type="ECO:0000259" key="5">
    <source>
        <dbReference type="PROSITE" id="PS50222"/>
    </source>
</evidence>
<evidence type="ECO:0000313" key="7">
    <source>
        <dbReference type="Proteomes" id="UP000199093"/>
    </source>
</evidence>
<feature type="region of interest" description="Disordered" evidence="3">
    <location>
        <begin position="153"/>
        <end position="192"/>
    </location>
</feature>
<dbReference type="Proteomes" id="UP000199093">
    <property type="component" value="Unassembled WGS sequence"/>
</dbReference>
<evidence type="ECO:0000256" key="3">
    <source>
        <dbReference type="SAM" id="MobiDB-lite"/>
    </source>
</evidence>
<dbReference type="AlphaFoldDB" id="A0A1G8JSE6"/>
<dbReference type="PANTHER" id="PTHR10827:SF98">
    <property type="entry name" value="45 KDA CALCIUM-BINDING PROTEIN"/>
    <property type="match status" value="1"/>
</dbReference>
<dbReference type="InterPro" id="IPR002048">
    <property type="entry name" value="EF_hand_dom"/>
</dbReference>
<dbReference type="InterPro" id="IPR018247">
    <property type="entry name" value="EF_Hand_1_Ca_BS"/>
</dbReference>
<sequence length="192" mass="20462">MTHMTRFLTGAAILVMGSASLAAAFPGDRSEGPRDAGPAPAPMMFRMIDADGDGQVTRAEMEAAGPAAAFAAADADGSGTLEGAELTAFEEARQAEHEAMRLRMRQQRMLDRLDADKDGSLSLEELQARGPAGMFERLDADSDGTVTGEELAAARAMRDRDGDGPRGDGPRGGWHEHGREHGKRPGGERWDR</sequence>
<dbReference type="PANTHER" id="PTHR10827">
    <property type="entry name" value="RETICULOCALBIN"/>
    <property type="match status" value="1"/>
</dbReference>